<dbReference type="GO" id="GO:0005524">
    <property type="term" value="F:ATP binding"/>
    <property type="evidence" value="ECO:0007669"/>
    <property type="project" value="UniProtKB-UniRule"/>
</dbReference>
<evidence type="ECO:0000259" key="14">
    <source>
        <dbReference type="PROSITE" id="PS50893"/>
    </source>
</evidence>
<dbReference type="AlphaFoldDB" id="A0A1V4HXG5"/>
<comment type="function">
    <text evidence="12">Probably plays a role in ribosome assembly or function. May be involved in resolution of branched DNA intermediates that result from template switching in postreplication gaps. Binds DNA and has ATPase activity.</text>
</comment>
<feature type="region of interest" description="Disordered" evidence="13">
    <location>
        <begin position="498"/>
        <end position="525"/>
    </location>
</feature>
<comment type="similarity">
    <text evidence="11 12">Belongs to the ABC transporter superfamily. ABCF family. Uup subfamily.</text>
</comment>
<name>A0A1V4HXG5_NITVU</name>
<dbReference type="InterPro" id="IPR027417">
    <property type="entry name" value="P-loop_NTPase"/>
</dbReference>
<dbReference type="GO" id="GO:0006281">
    <property type="term" value="P:DNA repair"/>
    <property type="evidence" value="ECO:0007669"/>
    <property type="project" value="UniProtKB-KW"/>
</dbReference>
<dbReference type="GO" id="GO:0003677">
    <property type="term" value="F:DNA binding"/>
    <property type="evidence" value="ECO:0007669"/>
    <property type="project" value="UniProtKB-UniRule"/>
</dbReference>
<keyword evidence="3 12" id="KW-0547">Nucleotide-binding</keyword>
<dbReference type="Gene3D" id="3.40.50.300">
    <property type="entry name" value="P-loop containing nucleotide triphosphate hydrolases"/>
    <property type="match status" value="2"/>
</dbReference>
<dbReference type="EMBL" id="MWPQ01000042">
    <property type="protein sequence ID" value="OPH82656.1"/>
    <property type="molecule type" value="Genomic_DNA"/>
</dbReference>
<dbReference type="PROSITE" id="PS50893">
    <property type="entry name" value="ABC_TRANSPORTER_2"/>
    <property type="match status" value="2"/>
</dbReference>
<keyword evidence="16" id="KW-1185">Reference proteome</keyword>
<dbReference type="SUPFAM" id="SSF52540">
    <property type="entry name" value="P-loop containing nucleoside triphosphate hydrolases"/>
    <property type="match status" value="2"/>
</dbReference>
<keyword evidence="15" id="KW-0251">Elongation factor</keyword>
<evidence type="ECO:0000313" key="15">
    <source>
        <dbReference type="EMBL" id="OPH82656.1"/>
    </source>
</evidence>
<reference evidence="15 16" key="1">
    <citation type="submission" date="2017-02" db="EMBL/GenBank/DDBJ databases">
        <title>Genome sequence of the nitrite-oxidizing bacterium Nitrobacter vulgaris strain Ab1.</title>
        <authorList>
            <person name="Mellbye B.L."/>
            <person name="Davis E.W."/>
            <person name="Spieck E."/>
            <person name="Chang J.H."/>
            <person name="Bottomley P.J."/>
            <person name="Sayavedra-Soto L.A."/>
        </authorList>
    </citation>
    <scope>NUCLEOTIDE SEQUENCE [LARGE SCALE GENOMIC DNA]</scope>
    <source>
        <strain evidence="15 16">Ab1</strain>
    </source>
</reference>
<dbReference type="GO" id="GO:0043022">
    <property type="term" value="F:ribosome binding"/>
    <property type="evidence" value="ECO:0007669"/>
    <property type="project" value="UniProtKB-UniRule"/>
</dbReference>
<evidence type="ECO:0000256" key="13">
    <source>
        <dbReference type="SAM" id="MobiDB-lite"/>
    </source>
</evidence>
<evidence type="ECO:0000256" key="10">
    <source>
        <dbReference type="ARBA" id="ARBA00049360"/>
    </source>
</evidence>
<dbReference type="Proteomes" id="UP000189940">
    <property type="component" value="Unassembled WGS sequence"/>
</dbReference>
<dbReference type="InterPro" id="IPR043686">
    <property type="entry name" value="Uup"/>
</dbReference>
<dbReference type="InterPro" id="IPR051309">
    <property type="entry name" value="ABCF_ATPase"/>
</dbReference>
<dbReference type="HAMAP" id="MF_00848">
    <property type="entry name" value="Uup"/>
    <property type="match status" value="1"/>
</dbReference>
<dbReference type="SMART" id="SM00382">
    <property type="entry name" value="AAA"/>
    <property type="match status" value="2"/>
</dbReference>
<keyword evidence="5 12" id="KW-0378">Hydrolase</keyword>
<evidence type="ECO:0000256" key="5">
    <source>
        <dbReference type="ARBA" id="ARBA00022801"/>
    </source>
</evidence>
<keyword evidence="1 12" id="KW-0963">Cytoplasm</keyword>
<sequence length="604" mass="66385">MAPPLIQLKDIALTFGGTPLLSGVELTVSESERLCLVGRNGSGKSTLLKIAAGLMASDGGSRFVQPGATVRYLPQEPDFSGFETTLAYVEAGMGPGDDPYQARYLVEQLGLTGAEHPAHLSGGEGRRAALARVLAPSPDILLLDEPTNHLDLTTIEWLEGELGARRGALVLISHDRRFLANLSRSTAWLDRGRVRQIDRGFANFEEWRDEVLAEEERDQHKLDRKIVAEEHWLRYGVSGRRKRNVKRLAGLHELRRQRRDYRGTAGSANLAAAEADKSGKLVIEAKGIGKSYERTIVDQFSIRIQRGDRIGIVGPNGAGKTTLINMLTGAETPDGGTIRLGANLEMATLDQHRESLDPKSTLMEALTGGRSDHVMVGGKPKHVVSYMKDFLFAQEQMRTPLEALSGGERGRLMLARALAKPSNLLVLDEPTNDLDLETLDVLEDMLGDYEGTVILISHDRDFLDRVVTSVIVPEGNGRWVEYAGGYTDMLAQRGADLKREAPKSTPASETERSAKNAPAATAPGKRRLSFNEKHALETLPKSIAKLQTEIAKQQQHLDDPDLYAKDRAAFDKASGALAKAQTELQLAEDRWLELEMLREEIEEA</sequence>
<dbReference type="Gene3D" id="1.10.287.380">
    <property type="entry name" value="Valyl-tRNA synthetase, C-terminal domain"/>
    <property type="match status" value="1"/>
</dbReference>
<dbReference type="GO" id="GO:0003746">
    <property type="term" value="F:translation elongation factor activity"/>
    <property type="evidence" value="ECO:0007669"/>
    <property type="project" value="UniProtKB-KW"/>
</dbReference>
<dbReference type="RefSeq" id="WP_079447155.1">
    <property type="nucleotide sequence ID" value="NZ_MWPQ01000042.1"/>
</dbReference>
<evidence type="ECO:0000256" key="11">
    <source>
        <dbReference type="ARBA" id="ARBA00061478"/>
    </source>
</evidence>
<feature type="domain" description="ABC transporter" evidence="14">
    <location>
        <begin position="270"/>
        <end position="502"/>
    </location>
</feature>
<gene>
    <name evidence="12" type="primary">uup</name>
    <name evidence="15" type="ORF">B2M20_11395</name>
</gene>
<keyword evidence="7 12" id="KW-0238">DNA-binding</keyword>
<comment type="catalytic activity">
    <reaction evidence="10 12">
        <text>ATP + H2O = ADP + phosphate + H(+)</text>
        <dbReference type="Rhea" id="RHEA:13065"/>
        <dbReference type="ChEBI" id="CHEBI:15377"/>
        <dbReference type="ChEBI" id="CHEBI:15378"/>
        <dbReference type="ChEBI" id="CHEBI:30616"/>
        <dbReference type="ChEBI" id="CHEBI:43474"/>
        <dbReference type="ChEBI" id="CHEBI:456216"/>
    </reaction>
</comment>
<organism evidence="15 16">
    <name type="scientific">Nitrobacter vulgaris</name>
    <dbReference type="NCBI Taxonomy" id="29421"/>
    <lineage>
        <taxon>Bacteria</taxon>
        <taxon>Pseudomonadati</taxon>
        <taxon>Pseudomonadota</taxon>
        <taxon>Alphaproteobacteria</taxon>
        <taxon>Hyphomicrobiales</taxon>
        <taxon>Nitrobacteraceae</taxon>
        <taxon>Nitrobacter</taxon>
    </lineage>
</organism>
<feature type="binding site" evidence="12">
    <location>
        <begin position="38"/>
        <end position="45"/>
    </location>
    <ligand>
        <name>ATP</name>
        <dbReference type="ChEBI" id="CHEBI:30616"/>
        <label>1</label>
    </ligand>
</feature>
<dbReference type="GO" id="GO:0005737">
    <property type="term" value="C:cytoplasm"/>
    <property type="evidence" value="ECO:0007669"/>
    <property type="project" value="UniProtKB-SubCell"/>
</dbReference>
<evidence type="ECO:0000256" key="12">
    <source>
        <dbReference type="HAMAP-Rule" id="MF_00848"/>
    </source>
</evidence>
<dbReference type="PANTHER" id="PTHR42855:SF1">
    <property type="entry name" value="ABC TRANSPORTER DOMAIN-CONTAINING PROTEIN"/>
    <property type="match status" value="1"/>
</dbReference>
<dbReference type="Pfam" id="PF00005">
    <property type="entry name" value="ABC_tran"/>
    <property type="match status" value="2"/>
</dbReference>
<dbReference type="InterPro" id="IPR037118">
    <property type="entry name" value="Val-tRNA_synth_C_sf"/>
</dbReference>
<comment type="function">
    <text evidence="9">Involved in beta-(1--&gt;2)glucan export. Transmembrane domains (TMD) form a pore in the inner membrane and the ATP-binding domain (NBD) is responsible for energy generation.</text>
</comment>
<dbReference type="PANTHER" id="PTHR42855">
    <property type="entry name" value="ABC TRANSPORTER ATP-BINDING SUBUNIT"/>
    <property type="match status" value="1"/>
</dbReference>
<evidence type="ECO:0000256" key="8">
    <source>
        <dbReference type="ARBA" id="ARBA00023204"/>
    </source>
</evidence>
<evidence type="ECO:0000256" key="4">
    <source>
        <dbReference type="ARBA" id="ARBA00022763"/>
    </source>
</evidence>
<dbReference type="EC" id="3.6.1.-" evidence="12"/>
<dbReference type="STRING" id="29421.B2M20_11395"/>
<feature type="domain" description="ABC transporter" evidence="14">
    <location>
        <begin position="6"/>
        <end position="216"/>
    </location>
</feature>
<comment type="subcellular location">
    <subcellularLocation>
        <location evidence="12">Cytoplasm</location>
    </subcellularLocation>
    <text evidence="12">Associates with ribosomes.</text>
</comment>
<accession>A0A1V4HXG5</accession>
<dbReference type="OrthoDB" id="9808609at2"/>
<dbReference type="InterPro" id="IPR003593">
    <property type="entry name" value="AAA+_ATPase"/>
</dbReference>
<evidence type="ECO:0000256" key="9">
    <source>
        <dbReference type="ARBA" id="ARBA00024722"/>
    </source>
</evidence>
<dbReference type="InterPro" id="IPR003439">
    <property type="entry name" value="ABC_transporter-like_ATP-bd"/>
</dbReference>
<evidence type="ECO:0000256" key="2">
    <source>
        <dbReference type="ARBA" id="ARBA00022737"/>
    </source>
</evidence>
<protein>
    <recommendedName>
        <fullName evidence="12">ATP-binding protein Uup</fullName>
        <ecNumber evidence="12">3.6.1.-</ecNumber>
    </recommendedName>
</protein>
<evidence type="ECO:0000256" key="1">
    <source>
        <dbReference type="ARBA" id="ARBA00022490"/>
    </source>
</evidence>
<dbReference type="Pfam" id="PF16326">
    <property type="entry name" value="ABC_tran_CTD"/>
    <property type="match status" value="1"/>
</dbReference>
<comment type="caution">
    <text evidence="15">The sequence shown here is derived from an EMBL/GenBank/DDBJ whole genome shotgun (WGS) entry which is preliminary data.</text>
</comment>
<dbReference type="InterPro" id="IPR032524">
    <property type="entry name" value="ABC_tran_C"/>
</dbReference>
<evidence type="ECO:0000256" key="3">
    <source>
        <dbReference type="ARBA" id="ARBA00022741"/>
    </source>
</evidence>
<evidence type="ECO:0000256" key="7">
    <source>
        <dbReference type="ARBA" id="ARBA00023125"/>
    </source>
</evidence>
<dbReference type="GO" id="GO:0016887">
    <property type="term" value="F:ATP hydrolysis activity"/>
    <property type="evidence" value="ECO:0007669"/>
    <property type="project" value="UniProtKB-UniRule"/>
</dbReference>
<keyword evidence="2 12" id="KW-0677">Repeat</keyword>
<dbReference type="CDD" id="cd03221">
    <property type="entry name" value="ABCF_EF-3"/>
    <property type="match status" value="2"/>
</dbReference>
<keyword evidence="15" id="KW-0648">Protein biosynthesis</keyword>
<dbReference type="FunFam" id="3.40.50.300:FF:000309">
    <property type="entry name" value="ABC transporter ATP-binding protein"/>
    <property type="match status" value="1"/>
</dbReference>
<evidence type="ECO:0000313" key="16">
    <source>
        <dbReference type="Proteomes" id="UP000189940"/>
    </source>
</evidence>
<keyword evidence="4 12" id="KW-0227">DNA damage</keyword>
<feature type="binding site" evidence="12">
    <location>
        <begin position="314"/>
        <end position="321"/>
    </location>
    <ligand>
        <name>ATP</name>
        <dbReference type="ChEBI" id="CHEBI:30616"/>
        <label>2</label>
    </ligand>
</feature>
<proteinExistence type="inferred from homology"/>
<evidence type="ECO:0000256" key="6">
    <source>
        <dbReference type="ARBA" id="ARBA00022840"/>
    </source>
</evidence>
<keyword evidence="6 12" id="KW-0067">ATP-binding</keyword>
<keyword evidence="8 12" id="KW-0234">DNA repair</keyword>